<dbReference type="GeneID" id="20343973"/>
<feature type="compositionally biased region" description="Polar residues" evidence="1">
    <location>
        <begin position="124"/>
        <end position="137"/>
    </location>
</feature>
<dbReference type="InterPro" id="IPR046896">
    <property type="entry name" value="Cup1-like_N"/>
</dbReference>
<dbReference type="RefSeq" id="XP_009219559.1">
    <property type="nucleotide sequence ID" value="XM_009221295.1"/>
</dbReference>
<dbReference type="CDD" id="cd20273">
    <property type="entry name" value="Complex1_LYR_unchar"/>
    <property type="match status" value="1"/>
</dbReference>
<sequence>MPLQLPGPTTPLHLYRHLLREVGYLPPVIQPCLVDRIKLMFRRHRKDQNPGARLRKAENKLRTVRAAVSGDTDRLLHLMGIAFGRRGFRRRQLLSEFLQLKAQDGEPPEDGAAFDALIRDRHTQAPTSSHSPEQNSGGKRYGALPAPDWLDKWDTEKLLRLLRYQAHAPGTTRKAISGGNLDPRSKVPEKNIWGRPFPAKPARTKMKKWWVHMAERALPPLPAVEWELLQALATGTLESGRSIIPRRPVAQTSAAESEIRRLAAQAWDMEAYLLKPTMWVDRKSSRKQVLLSGIPQQNDEFGHAGGTRTVSHGQGGRAISARAMKRLYLQVWQESPLMETDPKSPDKWTLRYGKPPAKTQVSASHALIFQGVDQKGIPTRPA</sequence>
<reference evidence="5" key="1">
    <citation type="submission" date="2010-07" db="EMBL/GenBank/DDBJ databases">
        <title>The genome sequence of Gaeumannomyces graminis var. tritici strain R3-111a-1.</title>
        <authorList>
            <consortium name="The Broad Institute Genome Sequencing Platform"/>
            <person name="Ma L.-J."/>
            <person name="Dead R."/>
            <person name="Young S."/>
            <person name="Zeng Q."/>
            <person name="Koehrsen M."/>
            <person name="Alvarado L."/>
            <person name="Berlin A."/>
            <person name="Chapman S.B."/>
            <person name="Chen Z."/>
            <person name="Freedman E."/>
            <person name="Gellesch M."/>
            <person name="Goldberg J."/>
            <person name="Griggs A."/>
            <person name="Gujja S."/>
            <person name="Heilman E.R."/>
            <person name="Heiman D."/>
            <person name="Hepburn T."/>
            <person name="Howarth C."/>
            <person name="Jen D."/>
            <person name="Larson L."/>
            <person name="Mehta T."/>
            <person name="Neiman D."/>
            <person name="Pearson M."/>
            <person name="Roberts A."/>
            <person name="Saif S."/>
            <person name="Shea T."/>
            <person name="Shenoy N."/>
            <person name="Sisk P."/>
            <person name="Stolte C."/>
            <person name="Sykes S."/>
            <person name="Walk T."/>
            <person name="White J."/>
            <person name="Yandava C."/>
            <person name="Haas B."/>
            <person name="Nusbaum C."/>
            <person name="Birren B."/>
        </authorList>
    </citation>
    <scope>NUCLEOTIDE SEQUENCE [LARGE SCALE GENOMIC DNA]</scope>
    <source>
        <strain evidence="5">R3-111a-1</strain>
    </source>
</reference>
<dbReference type="OrthoDB" id="5521299at2759"/>
<keyword evidence="5" id="KW-1185">Reference proteome</keyword>
<gene>
    <name evidence="4" type="primary">20343973</name>
    <name evidence="3" type="ORF">GGTG_03515</name>
</gene>
<accession>J3NQF8</accession>
<feature type="region of interest" description="Disordered" evidence="1">
    <location>
        <begin position="123"/>
        <end position="142"/>
    </location>
</feature>
<dbReference type="AlphaFoldDB" id="J3NQF8"/>
<protein>
    <recommendedName>
        <fullName evidence="2">LYR motif-containing protein Cup1-like N-terminal domain-containing protein</fullName>
    </recommendedName>
</protein>
<dbReference type="Proteomes" id="UP000006039">
    <property type="component" value="Unassembled WGS sequence"/>
</dbReference>
<dbReference type="HOGENOM" id="CLU_037437_0_0_1"/>
<feature type="region of interest" description="Disordered" evidence="1">
    <location>
        <begin position="173"/>
        <end position="198"/>
    </location>
</feature>
<evidence type="ECO:0000259" key="2">
    <source>
        <dbReference type="Pfam" id="PF20263"/>
    </source>
</evidence>
<reference evidence="3" key="3">
    <citation type="submission" date="2010-09" db="EMBL/GenBank/DDBJ databases">
        <title>Annotation of Gaeumannomyces graminis var. tritici R3-111a-1.</title>
        <authorList>
            <consortium name="The Broad Institute Genome Sequencing Platform"/>
            <person name="Ma L.-J."/>
            <person name="Dead R."/>
            <person name="Young S.K."/>
            <person name="Zeng Q."/>
            <person name="Gargeya S."/>
            <person name="Fitzgerald M."/>
            <person name="Haas B."/>
            <person name="Abouelleil A."/>
            <person name="Alvarado L."/>
            <person name="Arachchi H.M."/>
            <person name="Berlin A."/>
            <person name="Brown A."/>
            <person name="Chapman S.B."/>
            <person name="Chen Z."/>
            <person name="Dunbar C."/>
            <person name="Freedman E."/>
            <person name="Gearin G."/>
            <person name="Gellesch M."/>
            <person name="Goldberg J."/>
            <person name="Griggs A."/>
            <person name="Gujja S."/>
            <person name="Heiman D."/>
            <person name="Howarth C."/>
            <person name="Larson L."/>
            <person name="Lui A."/>
            <person name="MacDonald P.J.P."/>
            <person name="Mehta T."/>
            <person name="Montmayeur A."/>
            <person name="Murphy C."/>
            <person name="Neiman D."/>
            <person name="Pearson M."/>
            <person name="Priest M."/>
            <person name="Roberts A."/>
            <person name="Saif S."/>
            <person name="Shea T."/>
            <person name="Shenoy N."/>
            <person name="Sisk P."/>
            <person name="Stolte C."/>
            <person name="Sykes S."/>
            <person name="Yandava C."/>
            <person name="Wortman J."/>
            <person name="Nusbaum C."/>
            <person name="Birren B."/>
        </authorList>
    </citation>
    <scope>NUCLEOTIDE SEQUENCE</scope>
    <source>
        <strain evidence="3">R3-111a-1</strain>
    </source>
</reference>
<feature type="domain" description="LYR motif-containing protein Cup1-like N-terminal" evidence="2">
    <location>
        <begin position="14"/>
        <end position="94"/>
    </location>
</feature>
<evidence type="ECO:0000313" key="5">
    <source>
        <dbReference type="Proteomes" id="UP000006039"/>
    </source>
</evidence>
<dbReference type="EMBL" id="GL385396">
    <property type="protein sequence ID" value="EJT78414.1"/>
    <property type="molecule type" value="Genomic_DNA"/>
</dbReference>
<organism evidence="3">
    <name type="scientific">Gaeumannomyces tritici (strain R3-111a-1)</name>
    <name type="common">Wheat and barley take-all root rot fungus</name>
    <name type="synonym">Gaeumannomyces graminis var. tritici</name>
    <dbReference type="NCBI Taxonomy" id="644352"/>
    <lineage>
        <taxon>Eukaryota</taxon>
        <taxon>Fungi</taxon>
        <taxon>Dikarya</taxon>
        <taxon>Ascomycota</taxon>
        <taxon>Pezizomycotina</taxon>
        <taxon>Sordariomycetes</taxon>
        <taxon>Sordariomycetidae</taxon>
        <taxon>Magnaporthales</taxon>
        <taxon>Magnaporthaceae</taxon>
        <taxon>Gaeumannomyces</taxon>
    </lineage>
</organism>
<evidence type="ECO:0000256" key="1">
    <source>
        <dbReference type="SAM" id="MobiDB-lite"/>
    </source>
</evidence>
<dbReference type="VEuPathDB" id="FungiDB:GGTG_03515"/>
<evidence type="ECO:0000313" key="4">
    <source>
        <dbReference type="EnsemblFungi" id="EJT78414"/>
    </source>
</evidence>
<dbReference type="eggNOG" id="ENOG502S9TZ">
    <property type="taxonomic scope" value="Eukaryota"/>
</dbReference>
<evidence type="ECO:0000313" key="3">
    <source>
        <dbReference type="EMBL" id="EJT78414.1"/>
    </source>
</evidence>
<reference evidence="3" key="2">
    <citation type="submission" date="2010-07" db="EMBL/GenBank/DDBJ databases">
        <authorList>
            <consortium name="The Broad Institute Genome Sequencing Platform"/>
            <consortium name="Broad Institute Genome Sequencing Center for Infectious Disease"/>
            <person name="Ma L.-J."/>
            <person name="Dead R."/>
            <person name="Young S."/>
            <person name="Zeng Q."/>
            <person name="Koehrsen M."/>
            <person name="Alvarado L."/>
            <person name="Berlin A."/>
            <person name="Chapman S.B."/>
            <person name="Chen Z."/>
            <person name="Freedman E."/>
            <person name="Gellesch M."/>
            <person name="Goldberg J."/>
            <person name="Griggs A."/>
            <person name="Gujja S."/>
            <person name="Heilman E.R."/>
            <person name="Heiman D."/>
            <person name="Hepburn T."/>
            <person name="Howarth C."/>
            <person name="Jen D."/>
            <person name="Larson L."/>
            <person name="Mehta T."/>
            <person name="Neiman D."/>
            <person name="Pearson M."/>
            <person name="Roberts A."/>
            <person name="Saif S."/>
            <person name="Shea T."/>
            <person name="Shenoy N."/>
            <person name="Sisk P."/>
            <person name="Stolte C."/>
            <person name="Sykes S."/>
            <person name="Walk T."/>
            <person name="White J."/>
            <person name="Yandava C."/>
            <person name="Haas B."/>
            <person name="Nusbaum C."/>
            <person name="Birren B."/>
        </authorList>
    </citation>
    <scope>NUCLEOTIDE SEQUENCE</scope>
    <source>
        <strain evidence="3">R3-111a-1</strain>
    </source>
</reference>
<name>J3NQF8_GAET3</name>
<dbReference type="Pfam" id="PF20263">
    <property type="entry name" value="LYRM2-like"/>
    <property type="match status" value="1"/>
</dbReference>
<proteinExistence type="predicted"/>
<reference evidence="4" key="4">
    <citation type="journal article" date="2015" name="G3 (Bethesda)">
        <title>Genome sequences of three phytopathogenic species of the Magnaporthaceae family of fungi.</title>
        <authorList>
            <person name="Okagaki L.H."/>
            <person name="Nunes C.C."/>
            <person name="Sailsbery J."/>
            <person name="Clay B."/>
            <person name="Brown D."/>
            <person name="John T."/>
            <person name="Oh Y."/>
            <person name="Young N."/>
            <person name="Fitzgerald M."/>
            <person name="Haas B.J."/>
            <person name="Zeng Q."/>
            <person name="Young S."/>
            <person name="Adiconis X."/>
            <person name="Fan L."/>
            <person name="Levin J.Z."/>
            <person name="Mitchell T.K."/>
            <person name="Okubara P.A."/>
            <person name="Farman M.L."/>
            <person name="Kohn L.M."/>
            <person name="Birren B."/>
            <person name="Ma L.-J."/>
            <person name="Dean R.A."/>
        </authorList>
    </citation>
    <scope>NUCLEOTIDE SEQUENCE</scope>
    <source>
        <strain evidence="4">R3-111a-1</strain>
    </source>
</reference>
<dbReference type="EnsemblFungi" id="EJT78414">
    <property type="protein sequence ID" value="EJT78414"/>
    <property type="gene ID" value="GGTG_03515"/>
</dbReference>
<reference evidence="4" key="5">
    <citation type="submission" date="2018-04" db="UniProtKB">
        <authorList>
            <consortium name="EnsemblFungi"/>
        </authorList>
    </citation>
    <scope>IDENTIFICATION</scope>
    <source>
        <strain evidence="4">R3-111a-1</strain>
    </source>
</reference>